<feature type="transmembrane region" description="Helical" evidence="1">
    <location>
        <begin position="7"/>
        <end position="24"/>
    </location>
</feature>
<keyword evidence="1" id="KW-0472">Membrane</keyword>
<evidence type="ECO:0000256" key="1">
    <source>
        <dbReference type="SAM" id="Phobius"/>
    </source>
</evidence>
<keyword evidence="1" id="KW-1133">Transmembrane helix</keyword>
<dbReference type="EMBL" id="CALNXI010000661">
    <property type="protein sequence ID" value="CAH3030862.1"/>
    <property type="molecule type" value="Genomic_DNA"/>
</dbReference>
<reference evidence="2 3" key="1">
    <citation type="submission" date="2022-05" db="EMBL/GenBank/DDBJ databases">
        <authorList>
            <consortium name="Genoscope - CEA"/>
            <person name="William W."/>
        </authorList>
    </citation>
    <scope>NUCLEOTIDE SEQUENCE [LARGE SCALE GENOMIC DNA]</scope>
</reference>
<organism evidence="2 3">
    <name type="scientific">Porites evermanni</name>
    <dbReference type="NCBI Taxonomy" id="104178"/>
    <lineage>
        <taxon>Eukaryota</taxon>
        <taxon>Metazoa</taxon>
        <taxon>Cnidaria</taxon>
        <taxon>Anthozoa</taxon>
        <taxon>Hexacorallia</taxon>
        <taxon>Scleractinia</taxon>
        <taxon>Fungiina</taxon>
        <taxon>Poritidae</taxon>
        <taxon>Porites</taxon>
    </lineage>
</organism>
<comment type="caution">
    <text evidence="2">The sequence shown here is derived from an EMBL/GenBank/DDBJ whole genome shotgun (WGS) entry which is preliminary data.</text>
</comment>
<dbReference type="InterPro" id="IPR012444">
    <property type="entry name" value="DUF1647"/>
</dbReference>
<dbReference type="Pfam" id="PF07801">
    <property type="entry name" value="DUF1647"/>
    <property type="match status" value="1"/>
</dbReference>
<accession>A0ABN8MQ16</accession>
<sequence length="367" mass="42144">MNISRRYVWLLAILIGSFFGYLVFKSRYTTPYLSKLQAGQNHGGAKTVNATKSVATSTIQVIVTTKIPGDERLQIGHYVSRLNSSIIGKEFNFDDSTLAVVRRVLRDQTFKRKPIESVDAKTPFFDLVTPVTGCSSNHYGEFKPHIEDFRKSFPGTKCFFYDLGLNDEQINEVKNMPDLVYRKFDFNAYPEHVRNLQNYAWKPLIIQEMLSEFDGTMWFDSSVRFLGNLANNVIELMSRHNTGVVFYLDTTGHSIITATQPGMFEYFPMMKEGAVKDMLQASAVIYINRDEVQRHIIKWVVICALKEDCIAPPGSTLFCGFNFPRDRFGGCHRYDQSLQNILVSNAYNHDHEKYQYWSKDFAVMARG</sequence>
<protein>
    <submittedName>
        <fullName evidence="2">Uncharacterized protein</fullName>
    </submittedName>
</protein>
<proteinExistence type="predicted"/>
<dbReference type="Proteomes" id="UP001159427">
    <property type="component" value="Unassembled WGS sequence"/>
</dbReference>
<name>A0ABN8MQ16_9CNID</name>
<dbReference type="PANTHER" id="PTHR31389:SF4">
    <property type="entry name" value="LD39211P"/>
    <property type="match status" value="1"/>
</dbReference>
<evidence type="ECO:0000313" key="3">
    <source>
        <dbReference type="Proteomes" id="UP001159427"/>
    </source>
</evidence>
<evidence type="ECO:0000313" key="2">
    <source>
        <dbReference type="EMBL" id="CAH3030862.1"/>
    </source>
</evidence>
<keyword evidence="3" id="KW-1185">Reference proteome</keyword>
<gene>
    <name evidence="2" type="ORF">PEVE_00038642</name>
</gene>
<keyword evidence="1" id="KW-0812">Transmembrane</keyword>
<dbReference type="PANTHER" id="PTHR31389">
    <property type="entry name" value="LD39211P"/>
    <property type="match status" value="1"/>
</dbReference>